<keyword evidence="2" id="KW-1185">Reference proteome</keyword>
<name>A0ABN4BQR8_9MOLU</name>
<evidence type="ECO:0000313" key="1">
    <source>
        <dbReference type="EMBL" id="AHC40218.1"/>
    </source>
</evidence>
<dbReference type="EMBL" id="CP006935">
    <property type="protein sequence ID" value="AHC40218.1"/>
    <property type="molecule type" value="Genomic_DNA"/>
</dbReference>
<organism evidence="1 2">
    <name type="scientific">Mycoplasma ovis str. Michigan</name>
    <dbReference type="NCBI Taxonomy" id="1415773"/>
    <lineage>
        <taxon>Bacteria</taxon>
        <taxon>Bacillati</taxon>
        <taxon>Mycoplasmatota</taxon>
        <taxon>Mollicutes</taxon>
        <taxon>Mycoplasmataceae</taxon>
        <taxon>Mycoplasma</taxon>
    </lineage>
</organism>
<reference evidence="1 2" key="1">
    <citation type="journal article" date="2014" name="Genome Announc.">
        <title>Complete Genome Sequence of Mycoplasma ovis Strain Michigan, a Hemoplasma of Sheep with Two Distinct 16S rRNA Genes.</title>
        <authorList>
            <person name="Deshuillers P.L."/>
            <person name="Santos A.P."/>
            <person name="do Nascimento N.C."/>
            <person name="Hampel J.A."/>
            <person name="Bergin I.L."/>
            <person name="Dyson M.C."/>
            <person name="Messick J.B."/>
        </authorList>
    </citation>
    <scope>NUCLEOTIDE SEQUENCE [LARGE SCALE GENOMIC DNA]</scope>
    <source>
        <strain evidence="1 2">Michigan</strain>
    </source>
</reference>
<proteinExistence type="predicted"/>
<protein>
    <submittedName>
        <fullName evidence="1">Uncharacterized protein</fullName>
    </submittedName>
</protein>
<sequence length="51" mass="5478">MGVGGAFVAGTFNRLQTETRIDRSEFEQGISVSNIYKAQGAGIKRFLGGNK</sequence>
<dbReference type="Proteomes" id="UP000018745">
    <property type="component" value="Chromosome"/>
</dbReference>
<gene>
    <name evidence="1" type="ORF">OVS_01580</name>
</gene>
<evidence type="ECO:0000313" key="2">
    <source>
        <dbReference type="Proteomes" id="UP000018745"/>
    </source>
</evidence>
<accession>A0ABN4BQR8</accession>